<accession>A0A915MYT2</accession>
<reference evidence="2" key="1">
    <citation type="submission" date="2022-11" db="UniProtKB">
        <authorList>
            <consortium name="WormBaseParasite"/>
        </authorList>
    </citation>
    <scope>IDENTIFICATION</scope>
</reference>
<protein>
    <submittedName>
        <fullName evidence="2">Uncharacterized protein</fullName>
    </submittedName>
</protein>
<evidence type="ECO:0000313" key="1">
    <source>
        <dbReference type="Proteomes" id="UP000887561"/>
    </source>
</evidence>
<name>A0A915MYT2_MELJA</name>
<dbReference type="Proteomes" id="UP000887561">
    <property type="component" value="Unplaced"/>
</dbReference>
<evidence type="ECO:0000313" key="2">
    <source>
        <dbReference type="WBParaSite" id="scaffold54226_cov421.g25653"/>
    </source>
</evidence>
<organism evidence="1 2">
    <name type="scientific">Meloidogyne javanica</name>
    <name type="common">Root-knot nematode worm</name>
    <dbReference type="NCBI Taxonomy" id="6303"/>
    <lineage>
        <taxon>Eukaryota</taxon>
        <taxon>Metazoa</taxon>
        <taxon>Ecdysozoa</taxon>
        <taxon>Nematoda</taxon>
        <taxon>Chromadorea</taxon>
        <taxon>Rhabditida</taxon>
        <taxon>Tylenchina</taxon>
        <taxon>Tylenchomorpha</taxon>
        <taxon>Tylenchoidea</taxon>
        <taxon>Meloidogynidae</taxon>
        <taxon>Meloidogyninae</taxon>
        <taxon>Meloidogyne</taxon>
        <taxon>Meloidogyne incognita group</taxon>
    </lineage>
</organism>
<sequence length="222" mass="25263">RYAEFTPPAKIDKKSKLVEQINALNIDNIQQQMDTTTPDWAKSIISQMGLLLKLAADIISDNNDNQSIQQQMEERDRQHCIVINNIPESNASQPINRAKEDEAVVEEILNACGLDTGLPVGIFRMGKKMVNKNRLIKVKFPCTASVKETLRGKKNLITFPKFKNISIRESLSKEERDLRTSLIKKCIAMRAEKPGCDFIVYANNVILREEVHLFRNSLPKNL</sequence>
<dbReference type="AlphaFoldDB" id="A0A915MYT2"/>
<dbReference type="WBParaSite" id="scaffold54226_cov421.g25653">
    <property type="protein sequence ID" value="scaffold54226_cov421.g25653"/>
    <property type="gene ID" value="scaffold54226_cov421.g25653"/>
</dbReference>
<proteinExistence type="predicted"/>
<keyword evidence="1" id="KW-1185">Reference proteome</keyword>